<name>A0A2P5A4P9_PARAD</name>
<organism evidence="1 2">
    <name type="scientific">Parasponia andersonii</name>
    <name type="common">Sponia andersonii</name>
    <dbReference type="NCBI Taxonomy" id="3476"/>
    <lineage>
        <taxon>Eukaryota</taxon>
        <taxon>Viridiplantae</taxon>
        <taxon>Streptophyta</taxon>
        <taxon>Embryophyta</taxon>
        <taxon>Tracheophyta</taxon>
        <taxon>Spermatophyta</taxon>
        <taxon>Magnoliopsida</taxon>
        <taxon>eudicotyledons</taxon>
        <taxon>Gunneridae</taxon>
        <taxon>Pentapetalae</taxon>
        <taxon>rosids</taxon>
        <taxon>fabids</taxon>
        <taxon>Rosales</taxon>
        <taxon>Cannabaceae</taxon>
        <taxon>Parasponia</taxon>
    </lineage>
</organism>
<dbReference type="Proteomes" id="UP000237105">
    <property type="component" value="Unassembled WGS sequence"/>
</dbReference>
<dbReference type="AlphaFoldDB" id="A0A2P5A4P9"/>
<reference evidence="2" key="1">
    <citation type="submission" date="2016-06" db="EMBL/GenBank/DDBJ databases">
        <title>Parallel loss of symbiosis genes in relatives of nitrogen-fixing non-legume Parasponia.</title>
        <authorList>
            <person name="Van Velzen R."/>
            <person name="Holmer R."/>
            <person name="Bu F."/>
            <person name="Rutten L."/>
            <person name="Van Zeijl A."/>
            <person name="Liu W."/>
            <person name="Santuari L."/>
            <person name="Cao Q."/>
            <person name="Sharma T."/>
            <person name="Shen D."/>
            <person name="Roswanjaya Y."/>
            <person name="Wardhani T."/>
            <person name="Kalhor M.S."/>
            <person name="Jansen J."/>
            <person name="Van den Hoogen J."/>
            <person name="Gungor B."/>
            <person name="Hartog M."/>
            <person name="Hontelez J."/>
            <person name="Verver J."/>
            <person name="Yang W.-C."/>
            <person name="Schijlen E."/>
            <person name="Repin R."/>
            <person name="Schilthuizen M."/>
            <person name="Schranz E."/>
            <person name="Heidstra R."/>
            <person name="Miyata K."/>
            <person name="Fedorova E."/>
            <person name="Kohlen W."/>
            <person name="Bisseling T."/>
            <person name="Smit S."/>
            <person name="Geurts R."/>
        </authorList>
    </citation>
    <scope>NUCLEOTIDE SEQUENCE [LARGE SCALE GENOMIC DNA]</scope>
    <source>
        <strain evidence="2">cv. WU1-14</strain>
    </source>
</reference>
<dbReference type="OrthoDB" id="10305383at2759"/>
<proteinExistence type="predicted"/>
<accession>A0A2P5A4P9</accession>
<evidence type="ECO:0000313" key="2">
    <source>
        <dbReference type="Proteomes" id="UP000237105"/>
    </source>
</evidence>
<evidence type="ECO:0000313" key="1">
    <source>
        <dbReference type="EMBL" id="PON31508.1"/>
    </source>
</evidence>
<dbReference type="EMBL" id="JXTB01001019">
    <property type="protein sequence ID" value="PON31508.1"/>
    <property type="molecule type" value="Genomic_DNA"/>
</dbReference>
<comment type="caution">
    <text evidence="1">The sequence shown here is derived from an EMBL/GenBank/DDBJ whole genome shotgun (WGS) entry which is preliminary data.</text>
</comment>
<gene>
    <name evidence="1" type="ORF">PanWU01x14_369410</name>
</gene>
<sequence>MVLQLKASLSTQVIKLSSNSNRNKVLHRSSMLYSQVIRKQQVILFSRKLEVTTKEESAGYAVKPKTLKFV</sequence>
<protein>
    <submittedName>
        <fullName evidence="1">Uncharacterized protein</fullName>
    </submittedName>
</protein>
<keyword evidence="2" id="KW-1185">Reference proteome</keyword>